<dbReference type="SUPFAM" id="SSF90123">
    <property type="entry name" value="ABC transporter transmembrane region"/>
    <property type="match status" value="1"/>
</dbReference>
<sequence>MFNIPPREIPRTGDDSPVASLWAYVLRMTGRHQLAACLAAVAIAVLGLAPIELQRRMIDDAISVGDARMLVTLAAVYAAVVVVHKLAKWLFGLYQGWLGESAVLYTRRHLLGLYRARAAERGARPGEAVSVINAEVDKLGSFVGQGPSQAAANAAMLLSVLAYMLAVEPRIALLGLGLLVPQLLLVPLIQRKLNALTEERLGMLRELGDSIADESANGSGPDPEGERRLDAIYDNRIRFLCWKHLMKALLNLLNQLAPLGVLVWAGWLVIEGETTVGVVVAFLSGFERISGPARELIALYRTAQQAAVQHRMIGAWM</sequence>
<evidence type="ECO:0000313" key="8">
    <source>
        <dbReference type="Proteomes" id="UP001239909"/>
    </source>
</evidence>
<evidence type="ECO:0000256" key="4">
    <source>
        <dbReference type="ARBA" id="ARBA00023136"/>
    </source>
</evidence>
<proteinExistence type="predicted"/>
<dbReference type="InterPro" id="IPR036640">
    <property type="entry name" value="ABC1_TM_sf"/>
</dbReference>
<feature type="transmembrane region" description="Helical" evidence="5">
    <location>
        <begin position="70"/>
        <end position="91"/>
    </location>
</feature>
<keyword evidence="2 5" id="KW-0812">Transmembrane</keyword>
<evidence type="ECO:0000256" key="5">
    <source>
        <dbReference type="SAM" id="Phobius"/>
    </source>
</evidence>
<reference evidence="7 8" key="1">
    <citation type="submission" date="2023-04" db="EMBL/GenBank/DDBJ databases">
        <title>Marinoamorphus aggregata gen. nov., sp. Nov., isolate from tissue of brittle star Ophioplocus japonicus.</title>
        <authorList>
            <person name="Kawano K."/>
            <person name="Sawayama S."/>
            <person name="Nakagawa S."/>
        </authorList>
    </citation>
    <scope>NUCLEOTIDE SEQUENCE [LARGE SCALE GENOMIC DNA]</scope>
    <source>
        <strain evidence="7 8">NKW23</strain>
    </source>
</reference>
<accession>A0ABQ6LJR8</accession>
<name>A0ABQ6LJR8_9RHOB</name>
<organism evidence="7 8">
    <name type="scientific">Paralimibaculum aggregatum</name>
    <dbReference type="NCBI Taxonomy" id="3036245"/>
    <lineage>
        <taxon>Bacteria</taxon>
        <taxon>Pseudomonadati</taxon>
        <taxon>Pseudomonadota</taxon>
        <taxon>Alphaproteobacteria</taxon>
        <taxon>Rhodobacterales</taxon>
        <taxon>Paracoccaceae</taxon>
        <taxon>Paralimibaculum</taxon>
    </lineage>
</organism>
<dbReference type="PROSITE" id="PS50929">
    <property type="entry name" value="ABC_TM1F"/>
    <property type="match status" value="1"/>
</dbReference>
<keyword evidence="4 5" id="KW-0472">Membrane</keyword>
<dbReference type="RefSeq" id="WP_285672302.1">
    <property type="nucleotide sequence ID" value="NZ_BSYI01000020.1"/>
</dbReference>
<feature type="domain" description="ABC transmembrane type-1" evidence="6">
    <location>
        <begin position="34"/>
        <end position="305"/>
    </location>
</feature>
<feature type="transmembrane region" description="Helical" evidence="5">
    <location>
        <begin position="248"/>
        <end position="270"/>
    </location>
</feature>
<dbReference type="InterPro" id="IPR011527">
    <property type="entry name" value="ABC1_TM_dom"/>
</dbReference>
<comment type="caution">
    <text evidence="7">The sequence shown here is derived from an EMBL/GenBank/DDBJ whole genome shotgun (WGS) entry which is preliminary data.</text>
</comment>
<evidence type="ECO:0000256" key="2">
    <source>
        <dbReference type="ARBA" id="ARBA00022692"/>
    </source>
</evidence>
<dbReference type="Pfam" id="PF00664">
    <property type="entry name" value="ABC_membrane"/>
    <property type="match status" value="1"/>
</dbReference>
<evidence type="ECO:0000259" key="6">
    <source>
        <dbReference type="PROSITE" id="PS50929"/>
    </source>
</evidence>
<protein>
    <recommendedName>
        <fullName evidence="6">ABC transmembrane type-1 domain-containing protein</fullName>
    </recommendedName>
</protein>
<keyword evidence="3 5" id="KW-1133">Transmembrane helix</keyword>
<dbReference type="Gene3D" id="1.20.1560.10">
    <property type="entry name" value="ABC transporter type 1, transmembrane domain"/>
    <property type="match status" value="2"/>
</dbReference>
<feature type="transmembrane region" description="Helical" evidence="5">
    <location>
        <begin position="32"/>
        <end position="49"/>
    </location>
</feature>
<evidence type="ECO:0000256" key="1">
    <source>
        <dbReference type="ARBA" id="ARBA00004651"/>
    </source>
</evidence>
<evidence type="ECO:0000256" key="3">
    <source>
        <dbReference type="ARBA" id="ARBA00022989"/>
    </source>
</evidence>
<evidence type="ECO:0000313" key="7">
    <source>
        <dbReference type="EMBL" id="GMG83506.1"/>
    </source>
</evidence>
<gene>
    <name evidence="7" type="ORF">LNKW23_27190</name>
</gene>
<dbReference type="EMBL" id="BSYI01000020">
    <property type="protein sequence ID" value="GMG83506.1"/>
    <property type="molecule type" value="Genomic_DNA"/>
</dbReference>
<comment type="subcellular location">
    <subcellularLocation>
        <location evidence="1">Cell membrane</location>
        <topology evidence="1">Multi-pass membrane protein</topology>
    </subcellularLocation>
</comment>
<keyword evidence="8" id="KW-1185">Reference proteome</keyword>
<dbReference type="Proteomes" id="UP001239909">
    <property type="component" value="Unassembled WGS sequence"/>
</dbReference>